<dbReference type="AlphaFoldDB" id="A0ABC8JSI4"/>
<gene>
    <name evidence="2" type="ORF">ERUC_LOCUS14261</name>
</gene>
<sequence length="295" mass="32782">MREDINISGDATTDALRDITNSSNNITRDARTERRLKLLQKRNKTELGIPVLTQSEVVNVQSVVASQPKSTRQSDREKSCSVKNKTRRCEKTDLGIPVVTQSEVVNDQSVGATQSGSIFSHIDQGSSNIYLEEQSSSVKNKRRRWEETECEVHPVDIDSEYTRSQATYCDSQVTYQSTVKERNTGPIFARATNISHSVLTSTAINVDSDSSADSCDDLWDCSSNEGGEVLSDSDTADDINSDVVKRDAQKKFELVSKAEKAFADMLSRLKNQIPAKKQVHLQSAVLILKIKVDVY</sequence>
<dbReference type="EMBL" id="CAKOAT010133377">
    <property type="protein sequence ID" value="CAH8337244.1"/>
    <property type="molecule type" value="Genomic_DNA"/>
</dbReference>
<name>A0ABC8JSI4_ERUVS</name>
<accession>A0ABC8JSI4</accession>
<evidence type="ECO:0000313" key="2">
    <source>
        <dbReference type="EMBL" id="CAH8337244.1"/>
    </source>
</evidence>
<feature type="region of interest" description="Disordered" evidence="1">
    <location>
        <begin position="64"/>
        <end position="84"/>
    </location>
</feature>
<protein>
    <submittedName>
        <fullName evidence="2">Uncharacterized protein</fullName>
    </submittedName>
</protein>
<evidence type="ECO:0000256" key="1">
    <source>
        <dbReference type="SAM" id="MobiDB-lite"/>
    </source>
</evidence>
<proteinExistence type="predicted"/>
<organism evidence="2 3">
    <name type="scientific">Eruca vesicaria subsp. sativa</name>
    <name type="common">Garden rocket</name>
    <name type="synonym">Eruca sativa</name>
    <dbReference type="NCBI Taxonomy" id="29727"/>
    <lineage>
        <taxon>Eukaryota</taxon>
        <taxon>Viridiplantae</taxon>
        <taxon>Streptophyta</taxon>
        <taxon>Embryophyta</taxon>
        <taxon>Tracheophyta</taxon>
        <taxon>Spermatophyta</taxon>
        <taxon>Magnoliopsida</taxon>
        <taxon>eudicotyledons</taxon>
        <taxon>Gunneridae</taxon>
        <taxon>Pentapetalae</taxon>
        <taxon>rosids</taxon>
        <taxon>malvids</taxon>
        <taxon>Brassicales</taxon>
        <taxon>Brassicaceae</taxon>
        <taxon>Brassiceae</taxon>
        <taxon>Eruca</taxon>
    </lineage>
</organism>
<keyword evidence="3" id="KW-1185">Reference proteome</keyword>
<reference evidence="2 3" key="1">
    <citation type="submission" date="2022-03" db="EMBL/GenBank/DDBJ databases">
        <authorList>
            <person name="Macdonald S."/>
            <person name="Ahmed S."/>
            <person name="Newling K."/>
        </authorList>
    </citation>
    <scope>NUCLEOTIDE SEQUENCE [LARGE SCALE GENOMIC DNA]</scope>
</reference>
<evidence type="ECO:0000313" key="3">
    <source>
        <dbReference type="Proteomes" id="UP001642260"/>
    </source>
</evidence>
<comment type="caution">
    <text evidence="2">The sequence shown here is derived from an EMBL/GenBank/DDBJ whole genome shotgun (WGS) entry which is preliminary data.</text>
</comment>
<dbReference type="Proteomes" id="UP001642260">
    <property type="component" value="Unassembled WGS sequence"/>
</dbReference>